<dbReference type="PANTHER" id="PTHR43464">
    <property type="entry name" value="METHYLTRANSFERASE"/>
    <property type="match status" value="1"/>
</dbReference>
<keyword evidence="1 5" id="KW-0489">Methyltransferase</keyword>
<dbReference type="GO" id="GO:0032259">
    <property type="term" value="P:methylation"/>
    <property type="evidence" value="ECO:0007669"/>
    <property type="project" value="UniProtKB-KW"/>
</dbReference>
<dbReference type="Pfam" id="PF13489">
    <property type="entry name" value="Methyltransf_23"/>
    <property type="match status" value="1"/>
</dbReference>
<dbReference type="STRING" id="1123069.ruthe_02320"/>
<keyword evidence="5" id="KW-0830">Ubiquinone</keyword>
<dbReference type="GO" id="GO:0061542">
    <property type="term" value="F:3-demethylubiquinol 3-O-methyltransferase activity"/>
    <property type="evidence" value="ECO:0007669"/>
    <property type="project" value="InterPro"/>
</dbReference>
<keyword evidence="6" id="KW-1185">Reference proteome</keyword>
<dbReference type="EMBL" id="AOLV01000027">
    <property type="protein sequence ID" value="EPX84361.1"/>
    <property type="molecule type" value="Genomic_DNA"/>
</dbReference>
<comment type="caution">
    <text evidence="5">The sequence shown here is derived from an EMBL/GenBank/DDBJ whole genome shotgun (WGS) entry which is preliminary data.</text>
</comment>
<evidence type="ECO:0000313" key="6">
    <source>
        <dbReference type="Proteomes" id="UP000015346"/>
    </source>
</evidence>
<dbReference type="SUPFAM" id="SSF53335">
    <property type="entry name" value="S-adenosyl-L-methionine-dependent methyltransferases"/>
    <property type="match status" value="1"/>
</dbReference>
<proteinExistence type="predicted"/>
<evidence type="ECO:0000256" key="2">
    <source>
        <dbReference type="ARBA" id="ARBA00022679"/>
    </source>
</evidence>
<reference evidence="5 6" key="1">
    <citation type="journal article" date="2013" name="Stand. Genomic Sci.">
        <title>Genome sequence of the reddish-pigmented Rubellimicrobium thermophilum type strain (DSM 16684(T)), a member of the Roseobacter clade.</title>
        <authorList>
            <person name="Fiebig A."/>
            <person name="Riedel T."/>
            <person name="Gronow S."/>
            <person name="Petersen J."/>
            <person name="Klenk H.P."/>
            <person name="Goker M."/>
        </authorList>
    </citation>
    <scope>NUCLEOTIDE SEQUENCE [LARGE SCALE GENOMIC DNA]</scope>
    <source>
        <strain evidence="5 6">DSM 16684</strain>
    </source>
</reference>
<evidence type="ECO:0000313" key="5">
    <source>
        <dbReference type="EMBL" id="EPX84361.1"/>
    </source>
</evidence>
<keyword evidence="3" id="KW-0831">Ubiquinone biosynthesis</keyword>
<dbReference type="GO" id="GO:0010420">
    <property type="term" value="F:polyprenyldihydroxybenzoate methyltransferase activity"/>
    <property type="evidence" value="ECO:0007669"/>
    <property type="project" value="InterPro"/>
</dbReference>
<sequence length="160" mass="17373">MTGLDPASAALEAARAHAAQAGLSIDYREGIAEDLVQAGERFDAVLASEVIEHVPDPAAFCAALAALVRPGGLVLLTTLNRTARSFAAAILGAEYLLRWLPRGTHDWRRFLTPAELETLLRQAGLTPVDRMGLVFDPLRWSWRLSERDLAVNYALAASRP</sequence>
<dbReference type="NCBIfam" id="TIGR01983">
    <property type="entry name" value="UbiG"/>
    <property type="match status" value="1"/>
</dbReference>
<evidence type="ECO:0000256" key="3">
    <source>
        <dbReference type="ARBA" id="ARBA00022688"/>
    </source>
</evidence>
<gene>
    <name evidence="5" type="ORF">ruthe_02320</name>
</gene>
<organism evidence="5 6">
    <name type="scientific">Rubellimicrobium thermophilum DSM 16684</name>
    <dbReference type="NCBI Taxonomy" id="1123069"/>
    <lineage>
        <taxon>Bacteria</taxon>
        <taxon>Pseudomonadati</taxon>
        <taxon>Pseudomonadota</taxon>
        <taxon>Alphaproteobacteria</taxon>
        <taxon>Rhodobacterales</taxon>
        <taxon>Roseobacteraceae</taxon>
        <taxon>Rubellimicrobium</taxon>
    </lineage>
</organism>
<dbReference type="InterPro" id="IPR029063">
    <property type="entry name" value="SAM-dependent_MTases_sf"/>
</dbReference>
<dbReference type="InterPro" id="IPR010233">
    <property type="entry name" value="UbiG_MeTrfase"/>
</dbReference>
<dbReference type="Gene3D" id="3.40.50.150">
    <property type="entry name" value="Vaccinia Virus protein VP39"/>
    <property type="match status" value="1"/>
</dbReference>
<dbReference type="HOGENOM" id="CLU_042432_2_1_5"/>
<dbReference type="AlphaFoldDB" id="S9QSI2"/>
<keyword evidence="4" id="KW-0949">S-adenosyl-L-methionine</keyword>
<protein>
    <submittedName>
        <fullName evidence="5">Ubiquinone biosynthesis O-methyltransferase</fullName>
    </submittedName>
</protein>
<dbReference type="PANTHER" id="PTHR43464:SF19">
    <property type="entry name" value="UBIQUINONE BIOSYNTHESIS O-METHYLTRANSFERASE, MITOCHONDRIAL"/>
    <property type="match status" value="1"/>
</dbReference>
<evidence type="ECO:0000256" key="1">
    <source>
        <dbReference type="ARBA" id="ARBA00022603"/>
    </source>
</evidence>
<dbReference type="PATRIC" id="fig|1123069.3.peg.2295"/>
<evidence type="ECO:0000256" key="4">
    <source>
        <dbReference type="ARBA" id="ARBA00022691"/>
    </source>
</evidence>
<name>S9QSI2_9RHOB</name>
<keyword evidence="2 5" id="KW-0808">Transferase</keyword>
<accession>S9QSI2</accession>
<dbReference type="Proteomes" id="UP000015346">
    <property type="component" value="Unassembled WGS sequence"/>
</dbReference>